<dbReference type="PANTHER" id="PTHR11145">
    <property type="entry name" value="BTB/POZ DOMAIN-CONTAINING ADAPTER FOR CUL3-MEDIATED RHOA DEGRADATION PROTEIN FAMILY MEMBER"/>
    <property type="match status" value="1"/>
</dbReference>
<proteinExistence type="predicted"/>
<dbReference type="GO" id="GO:0051260">
    <property type="term" value="P:protein homooligomerization"/>
    <property type="evidence" value="ECO:0007669"/>
    <property type="project" value="InterPro"/>
</dbReference>
<organism evidence="2">
    <name type="scientific">viral metagenome</name>
    <dbReference type="NCBI Taxonomy" id="1070528"/>
    <lineage>
        <taxon>unclassified sequences</taxon>
        <taxon>metagenomes</taxon>
        <taxon>organismal metagenomes</taxon>
    </lineage>
</organism>
<dbReference type="SUPFAM" id="SSF54695">
    <property type="entry name" value="POZ domain"/>
    <property type="match status" value="1"/>
</dbReference>
<reference evidence="2" key="1">
    <citation type="journal article" date="2020" name="Nature">
        <title>Giant virus diversity and host interactions through global metagenomics.</title>
        <authorList>
            <person name="Schulz F."/>
            <person name="Roux S."/>
            <person name="Paez-Espino D."/>
            <person name="Jungbluth S."/>
            <person name="Walsh D.A."/>
            <person name="Denef V.J."/>
            <person name="McMahon K.D."/>
            <person name="Konstantinidis K.T."/>
            <person name="Eloe-Fadrosh E.A."/>
            <person name="Kyrpides N.C."/>
            <person name="Woyke T."/>
        </authorList>
    </citation>
    <scope>NUCLEOTIDE SEQUENCE</scope>
    <source>
        <strain evidence="2">GVMAG-M-3300023179-150</strain>
    </source>
</reference>
<sequence length="235" mass="27486">MTNIIKLNVGGVLYQTTKDTLTKDPDSMLASMFSGRHPLKPDENGYHFIDRDGKLFEYILKFLRDDKIYLKNIPDVILECILDEAHYYCLSGLITLLEQKLYTSLDDNRTSNNIIKICASKGVDIKEFGKQFNEHFTIEYVSSISIDYKYQCGIEKDSLTTTGSTGFYCTLKIPNDYTLNPDVHLEKYNFLKDIYDKIDNDRIFDFLFAKNIIRTNFKCASEEYFKDQVYFRLYI</sequence>
<dbReference type="InterPro" id="IPR003131">
    <property type="entry name" value="T1-type_BTB"/>
</dbReference>
<feature type="domain" description="BTB" evidence="1">
    <location>
        <begin position="3"/>
        <end position="105"/>
    </location>
</feature>
<protein>
    <recommendedName>
        <fullName evidence="1">BTB domain-containing protein</fullName>
    </recommendedName>
</protein>
<dbReference type="Gene3D" id="3.30.710.10">
    <property type="entry name" value="Potassium Channel Kv1.1, Chain A"/>
    <property type="match status" value="1"/>
</dbReference>
<evidence type="ECO:0000259" key="1">
    <source>
        <dbReference type="SMART" id="SM00225"/>
    </source>
</evidence>
<dbReference type="AlphaFoldDB" id="A0A6C0EAA4"/>
<dbReference type="Pfam" id="PF02214">
    <property type="entry name" value="BTB_2"/>
    <property type="match status" value="1"/>
</dbReference>
<dbReference type="InterPro" id="IPR011333">
    <property type="entry name" value="SKP1/BTB/POZ_sf"/>
</dbReference>
<evidence type="ECO:0000313" key="2">
    <source>
        <dbReference type="EMBL" id="QHT25189.1"/>
    </source>
</evidence>
<accession>A0A6C0EAA4</accession>
<dbReference type="InterPro" id="IPR000210">
    <property type="entry name" value="BTB/POZ_dom"/>
</dbReference>
<dbReference type="PANTHER" id="PTHR11145:SF8">
    <property type="entry name" value="RE57120P"/>
    <property type="match status" value="1"/>
</dbReference>
<dbReference type="SMART" id="SM00225">
    <property type="entry name" value="BTB"/>
    <property type="match status" value="1"/>
</dbReference>
<dbReference type="InterPro" id="IPR045068">
    <property type="entry name" value="BACURD1-3"/>
</dbReference>
<name>A0A6C0EAA4_9ZZZZ</name>
<dbReference type="EMBL" id="MN739758">
    <property type="protein sequence ID" value="QHT25189.1"/>
    <property type="molecule type" value="Genomic_DNA"/>
</dbReference>